<organism evidence="2 3">
    <name type="scientific">Symbiodinium natans</name>
    <dbReference type="NCBI Taxonomy" id="878477"/>
    <lineage>
        <taxon>Eukaryota</taxon>
        <taxon>Sar</taxon>
        <taxon>Alveolata</taxon>
        <taxon>Dinophyceae</taxon>
        <taxon>Suessiales</taxon>
        <taxon>Symbiodiniaceae</taxon>
        <taxon>Symbiodinium</taxon>
    </lineage>
</organism>
<keyword evidence="3" id="KW-1185">Reference proteome</keyword>
<feature type="compositionally biased region" description="Basic and acidic residues" evidence="1">
    <location>
        <begin position="1"/>
        <end position="58"/>
    </location>
</feature>
<reference evidence="2" key="1">
    <citation type="submission" date="2021-02" db="EMBL/GenBank/DDBJ databases">
        <authorList>
            <person name="Dougan E. K."/>
            <person name="Rhodes N."/>
            <person name="Thang M."/>
            <person name="Chan C."/>
        </authorList>
    </citation>
    <scope>NUCLEOTIDE SEQUENCE</scope>
</reference>
<feature type="compositionally biased region" description="Low complexity" evidence="1">
    <location>
        <begin position="59"/>
        <end position="78"/>
    </location>
</feature>
<feature type="compositionally biased region" description="Basic and acidic residues" evidence="1">
    <location>
        <begin position="115"/>
        <end position="126"/>
    </location>
</feature>
<evidence type="ECO:0000313" key="3">
    <source>
        <dbReference type="Proteomes" id="UP000604046"/>
    </source>
</evidence>
<feature type="region of interest" description="Disordered" evidence="1">
    <location>
        <begin position="106"/>
        <end position="126"/>
    </location>
</feature>
<feature type="compositionally biased region" description="Basic and acidic residues" evidence="1">
    <location>
        <begin position="261"/>
        <end position="279"/>
    </location>
</feature>
<gene>
    <name evidence="2" type="ORF">SNAT2548_LOCUS10722</name>
</gene>
<dbReference type="Proteomes" id="UP000604046">
    <property type="component" value="Unassembled WGS sequence"/>
</dbReference>
<proteinExistence type="predicted"/>
<evidence type="ECO:0000256" key="1">
    <source>
        <dbReference type="SAM" id="MobiDB-lite"/>
    </source>
</evidence>
<accession>A0A812L2F2</accession>
<feature type="region of interest" description="Disordered" evidence="1">
    <location>
        <begin position="261"/>
        <end position="292"/>
    </location>
</feature>
<protein>
    <submittedName>
        <fullName evidence="2">Uncharacterized protein</fullName>
    </submittedName>
</protein>
<comment type="caution">
    <text evidence="2">The sequence shown here is derived from an EMBL/GenBank/DDBJ whole genome shotgun (WGS) entry which is preliminary data.</text>
</comment>
<name>A0A812L2F2_9DINO</name>
<feature type="region of interest" description="Disordered" evidence="1">
    <location>
        <begin position="1"/>
        <end position="81"/>
    </location>
</feature>
<dbReference type="AlphaFoldDB" id="A0A812L2F2"/>
<evidence type="ECO:0000313" key="2">
    <source>
        <dbReference type="EMBL" id="CAE7240114.1"/>
    </source>
</evidence>
<dbReference type="EMBL" id="CAJNDS010000902">
    <property type="protein sequence ID" value="CAE7240114.1"/>
    <property type="molecule type" value="Genomic_DNA"/>
</dbReference>
<sequence length="403" mass="44114">MNDEELQQKIDRLLKVVSDREPELAREDEREPAHPGHEARASEPASPRRDEGELDDRLVSWPSSSSSAVPSRAAKAVPTSSAFRRAWGPSLTAAVKANMRRLALKDSMPPQEQAGEAKHEGEEAGGKEFAVSREARKMLASIGHSLEQGDLQSWELHHAATGLSRRLLKSAGDRDPLVTQELPDASNFWIRMSAGVPDLGVQVSVPVSRALHALPEGRAVVGQLVAALMLLRLHGVEPASLARARRAAKEPLSEIMKLKAEARRKQKQAKKEAQREKKAQAKAAKKAKKGAARTVLEGAGEPKPVGRQNLVLVSRVDALRAEVVQELQRGPRTMNELSCLFGGRLKKAARKAGESVKFKPWLLQIQGAKWDYGGKYGSNPLLTLMRPKRSRSRSPGPREIRAG</sequence>